<feature type="transmembrane region" description="Helical" evidence="1">
    <location>
        <begin position="12"/>
        <end position="34"/>
    </location>
</feature>
<feature type="transmembrane region" description="Helical" evidence="1">
    <location>
        <begin position="185"/>
        <end position="210"/>
    </location>
</feature>
<dbReference type="RefSeq" id="WP_136141090.1">
    <property type="nucleotide sequence ID" value="NZ_CP039247.1"/>
</dbReference>
<dbReference type="InterPro" id="IPR007163">
    <property type="entry name" value="VCA0040-like"/>
</dbReference>
<dbReference type="Proteomes" id="UP000296352">
    <property type="component" value="Chromosome"/>
</dbReference>
<keyword evidence="1" id="KW-0812">Transmembrane</keyword>
<accession>A0A4V1CEJ6</accession>
<dbReference type="EMBL" id="CP039247">
    <property type="protein sequence ID" value="QCB28338.1"/>
    <property type="molecule type" value="Genomic_DNA"/>
</dbReference>
<feature type="transmembrane region" description="Helical" evidence="1">
    <location>
        <begin position="87"/>
        <end position="107"/>
    </location>
</feature>
<dbReference type="PANTHER" id="PTHR37308">
    <property type="entry name" value="INTEGRAL MEMBRANE PROTEIN"/>
    <property type="match status" value="1"/>
</dbReference>
<evidence type="ECO:0008006" key="4">
    <source>
        <dbReference type="Google" id="ProtNLM"/>
    </source>
</evidence>
<dbReference type="KEGG" id="cee:CENDO_05265"/>
<evidence type="ECO:0000313" key="3">
    <source>
        <dbReference type="Proteomes" id="UP000296352"/>
    </source>
</evidence>
<feature type="transmembrane region" description="Helical" evidence="1">
    <location>
        <begin position="144"/>
        <end position="173"/>
    </location>
</feature>
<sequence>MQIVLNALRGALIGSAELVPGISGGTVALIVGIYERALHNANSLFKLKFKEVEWGFLATVAVGMFAAVFGLSTVLSNFVENHVSLSSALFMGMVTISIIVPVMMISAKDRAKPANILSFLIAAVAIFIVTGLQSGPVQDPSLPIVFGAAAIAVCALILPGISGSLILLTMGLYEPIIGAVSDRDLTVIVVFAAGALCGLAAFVKVLNWLLDTHRNVTLAAMAGFMLGSLRSLWPLGESQDASIGAIVGMFVIGVAIVGVFIYVDYRKAHSYEPAQEEKVTT</sequence>
<dbReference type="PANTHER" id="PTHR37308:SF1">
    <property type="entry name" value="POLYPRENYL-PHOSPHATE TRANSPORTER"/>
    <property type="match status" value="1"/>
</dbReference>
<feature type="transmembrane region" description="Helical" evidence="1">
    <location>
        <begin position="54"/>
        <end position="75"/>
    </location>
</feature>
<feature type="transmembrane region" description="Helical" evidence="1">
    <location>
        <begin position="114"/>
        <end position="132"/>
    </location>
</feature>
<protein>
    <recommendedName>
        <fullName evidence="4">DUF368 domain-containing protein</fullName>
    </recommendedName>
</protein>
<evidence type="ECO:0000256" key="1">
    <source>
        <dbReference type="SAM" id="Phobius"/>
    </source>
</evidence>
<evidence type="ECO:0000313" key="2">
    <source>
        <dbReference type="EMBL" id="QCB28338.1"/>
    </source>
</evidence>
<keyword evidence="1" id="KW-0472">Membrane</keyword>
<name>A0A4V1CEJ6_9CORY</name>
<gene>
    <name evidence="2" type="ORF">CENDO_05265</name>
</gene>
<keyword evidence="1" id="KW-1133">Transmembrane helix</keyword>
<reference evidence="2 3" key="1">
    <citation type="submission" date="2019-04" db="EMBL/GenBank/DDBJ databases">
        <title>Corynebacterium endometrii sp. nov., isolated from the uterus of a cow with endometritis.</title>
        <authorList>
            <person name="Ballas P."/>
            <person name="Ruckert C."/>
            <person name="Wagener K."/>
            <person name="Drillich M."/>
            <person name="Kaempfer P."/>
            <person name="Busse H.-J."/>
            <person name="Ehling-Schulz M."/>
        </authorList>
    </citation>
    <scope>NUCLEOTIDE SEQUENCE [LARGE SCALE GENOMIC DNA]</scope>
    <source>
        <strain evidence="2 3">LMM-1653</strain>
    </source>
</reference>
<keyword evidence="3" id="KW-1185">Reference proteome</keyword>
<dbReference type="OrthoDB" id="9793746at2"/>
<feature type="transmembrane region" description="Helical" evidence="1">
    <location>
        <begin position="245"/>
        <end position="263"/>
    </location>
</feature>
<organism evidence="2 3">
    <name type="scientific">Corynebacterium endometrii</name>
    <dbReference type="NCBI Taxonomy" id="2488819"/>
    <lineage>
        <taxon>Bacteria</taxon>
        <taxon>Bacillati</taxon>
        <taxon>Actinomycetota</taxon>
        <taxon>Actinomycetes</taxon>
        <taxon>Mycobacteriales</taxon>
        <taxon>Corynebacteriaceae</taxon>
        <taxon>Corynebacterium</taxon>
    </lineage>
</organism>
<dbReference type="Pfam" id="PF04018">
    <property type="entry name" value="VCA0040-like"/>
    <property type="match status" value="1"/>
</dbReference>
<proteinExistence type="predicted"/>
<dbReference type="AlphaFoldDB" id="A0A4V1CEJ6"/>
<feature type="transmembrane region" description="Helical" evidence="1">
    <location>
        <begin position="216"/>
        <end position="233"/>
    </location>
</feature>